<feature type="region of interest" description="Disordered" evidence="1">
    <location>
        <begin position="1"/>
        <end position="23"/>
    </location>
</feature>
<name>A0A261FRT7_9BIFI</name>
<feature type="compositionally biased region" description="Polar residues" evidence="1">
    <location>
        <begin position="268"/>
        <end position="281"/>
    </location>
</feature>
<proteinExistence type="predicted"/>
<protein>
    <submittedName>
        <fullName evidence="2">Uncharacterized protein</fullName>
    </submittedName>
</protein>
<evidence type="ECO:0000256" key="1">
    <source>
        <dbReference type="SAM" id="MobiDB-lite"/>
    </source>
</evidence>
<accession>A0A261FRT7</accession>
<dbReference type="EMBL" id="MWWW01000002">
    <property type="protein sequence ID" value="OZG61653.1"/>
    <property type="molecule type" value="Genomic_DNA"/>
</dbReference>
<reference evidence="2 3" key="1">
    <citation type="journal article" date="2017" name="BMC Genomics">
        <title>Comparative genomic and phylogenomic analyses of the Bifidobacteriaceae family.</title>
        <authorList>
            <person name="Lugli G.A."/>
            <person name="Milani C."/>
            <person name="Turroni F."/>
            <person name="Duranti S."/>
            <person name="Mancabelli L."/>
            <person name="Mangifesta M."/>
            <person name="Ferrario C."/>
            <person name="Modesto M."/>
            <person name="Mattarelli P."/>
            <person name="Jiri K."/>
            <person name="van Sinderen D."/>
            <person name="Ventura M."/>
        </authorList>
    </citation>
    <scope>NUCLEOTIDE SEQUENCE [LARGE SCALE GENOMIC DNA]</scope>
    <source>
        <strain evidence="2 3">DSM 100196</strain>
    </source>
</reference>
<sequence>MLLTSSSSRSRRANNVANPSPDTGNVSVAFRSFGIRRRAVPTASPLPSDEAPTIATNVFKLPYRDPTNAGVTTFGGVTTATRASTLNRTAHGAVRSLRAVSRMNRNRCDDCQNSRSFAYVISNHPPIMQDATLGQRSPAKSPIDRTTMSAVISTFTIRPRQRSALAASRRRTYPASIRARFGSNCISINESSRLSTSLVVTCSTRTSVTLALTDNESIAGGISSDANRTSAPAGRSPVHASTHNGNGTKWLAYTVSDNKSAEHEHSPETVSRYESNTDSSR</sequence>
<evidence type="ECO:0000313" key="2">
    <source>
        <dbReference type="EMBL" id="OZG61653.1"/>
    </source>
</evidence>
<comment type="caution">
    <text evidence="2">The sequence shown here is derived from an EMBL/GenBank/DDBJ whole genome shotgun (WGS) entry which is preliminary data.</text>
</comment>
<keyword evidence="3" id="KW-1185">Reference proteome</keyword>
<evidence type="ECO:0000313" key="3">
    <source>
        <dbReference type="Proteomes" id="UP000216871"/>
    </source>
</evidence>
<dbReference type="AlphaFoldDB" id="A0A261FRT7"/>
<feature type="compositionally biased region" description="Polar residues" evidence="1">
    <location>
        <begin position="13"/>
        <end position="23"/>
    </location>
</feature>
<organism evidence="2 3">
    <name type="scientific">Bifidobacterium myosotis</name>
    <dbReference type="NCBI Taxonomy" id="1630166"/>
    <lineage>
        <taxon>Bacteria</taxon>
        <taxon>Bacillati</taxon>
        <taxon>Actinomycetota</taxon>
        <taxon>Actinomycetes</taxon>
        <taxon>Bifidobacteriales</taxon>
        <taxon>Bifidobacteriaceae</taxon>
        <taxon>Bifidobacterium</taxon>
    </lineage>
</organism>
<gene>
    <name evidence="2" type="ORF">BMYO_0167</name>
</gene>
<feature type="region of interest" description="Disordered" evidence="1">
    <location>
        <begin position="219"/>
        <end position="281"/>
    </location>
</feature>
<dbReference type="Proteomes" id="UP000216871">
    <property type="component" value="Unassembled WGS sequence"/>
</dbReference>